<accession>A0A9D1EYM4</accession>
<reference evidence="3" key="1">
    <citation type="submission" date="2020-10" db="EMBL/GenBank/DDBJ databases">
        <authorList>
            <person name="Gilroy R."/>
        </authorList>
    </citation>
    <scope>NUCLEOTIDE SEQUENCE</scope>
    <source>
        <strain evidence="3">6276</strain>
    </source>
</reference>
<dbReference type="PROSITE" id="PS50943">
    <property type="entry name" value="HTH_CROC1"/>
    <property type="match status" value="1"/>
</dbReference>
<dbReference type="AlphaFoldDB" id="A0A9D1EYM4"/>
<dbReference type="Proteomes" id="UP000823928">
    <property type="component" value="Unassembled WGS sequence"/>
</dbReference>
<organism evidence="3 4">
    <name type="scientific">Candidatus Scatousia excrementigallinarum</name>
    <dbReference type="NCBI Taxonomy" id="2840935"/>
    <lineage>
        <taxon>Bacteria</taxon>
        <taxon>Candidatus Scatousia</taxon>
    </lineage>
</organism>
<dbReference type="SMART" id="SM00530">
    <property type="entry name" value="HTH_XRE"/>
    <property type="match status" value="1"/>
</dbReference>
<dbReference type="GO" id="GO:0005829">
    <property type="term" value="C:cytosol"/>
    <property type="evidence" value="ECO:0007669"/>
    <property type="project" value="TreeGrafter"/>
</dbReference>
<dbReference type="InterPro" id="IPR001387">
    <property type="entry name" value="Cro/C1-type_HTH"/>
</dbReference>
<comment type="caution">
    <text evidence="3">The sequence shown here is derived from an EMBL/GenBank/DDBJ whole genome shotgun (WGS) entry which is preliminary data.</text>
</comment>
<sequence>MDRKEIGKKIEKIRKERRMSQYQLAMDAGLSTSYIPDIEKGLKCPTVETLDNICYALHITLKDFFTEQTDEVVSRDKLSALNESQKRLLNEFLNSL</sequence>
<dbReference type="GO" id="GO:0003700">
    <property type="term" value="F:DNA-binding transcription factor activity"/>
    <property type="evidence" value="ECO:0007669"/>
    <property type="project" value="TreeGrafter"/>
</dbReference>
<gene>
    <name evidence="3" type="ORF">IAC10_04360</name>
</gene>
<evidence type="ECO:0000313" key="4">
    <source>
        <dbReference type="Proteomes" id="UP000823928"/>
    </source>
</evidence>
<feature type="domain" description="HTH cro/C1-type" evidence="2">
    <location>
        <begin position="10"/>
        <end position="64"/>
    </location>
</feature>
<dbReference type="Gene3D" id="1.10.260.40">
    <property type="entry name" value="lambda repressor-like DNA-binding domains"/>
    <property type="match status" value="1"/>
</dbReference>
<dbReference type="GO" id="GO:0003677">
    <property type="term" value="F:DNA binding"/>
    <property type="evidence" value="ECO:0007669"/>
    <property type="project" value="UniProtKB-KW"/>
</dbReference>
<dbReference type="CDD" id="cd00093">
    <property type="entry name" value="HTH_XRE"/>
    <property type="match status" value="1"/>
</dbReference>
<dbReference type="PANTHER" id="PTHR46797">
    <property type="entry name" value="HTH-TYPE TRANSCRIPTIONAL REGULATOR"/>
    <property type="match status" value="1"/>
</dbReference>
<reference evidence="3" key="2">
    <citation type="journal article" date="2021" name="PeerJ">
        <title>Extensive microbial diversity within the chicken gut microbiome revealed by metagenomics and culture.</title>
        <authorList>
            <person name="Gilroy R."/>
            <person name="Ravi A."/>
            <person name="Getino M."/>
            <person name="Pursley I."/>
            <person name="Horton D.L."/>
            <person name="Alikhan N.F."/>
            <person name="Baker D."/>
            <person name="Gharbi K."/>
            <person name="Hall N."/>
            <person name="Watson M."/>
            <person name="Adriaenssens E.M."/>
            <person name="Foster-Nyarko E."/>
            <person name="Jarju S."/>
            <person name="Secka A."/>
            <person name="Antonio M."/>
            <person name="Oren A."/>
            <person name="Chaudhuri R.R."/>
            <person name="La Ragione R."/>
            <person name="Hildebrand F."/>
            <person name="Pallen M.J."/>
        </authorList>
    </citation>
    <scope>NUCLEOTIDE SEQUENCE</scope>
    <source>
        <strain evidence="3">6276</strain>
    </source>
</reference>
<dbReference type="EMBL" id="DVIU01000091">
    <property type="protein sequence ID" value="HIS35847.1"/>
    <property type="molecule type" value="Genomic_DNA"/>
</dbReference>
<dbReference type="PANTHER" id="PTHR46797:SF1">
    <property type="entry name" value="METHYLPHOSPHONATE SYNTHASE"/>
    <property type="match status" value="1"/>
</dbReference>
<protein>
    <submittedName>
        <fullName evidence="3">Helix-turn-helix transcriptional regulator</fullName>
    </submittedName>
</protein>
<evidence type="ECO:0000259" key="2">
    <source>
        <dbReference type="PROSITE" id="PS50943"/>
    </source>
</evidence>
<name>A0A9D1EYM4_9BACT</name>
<evidence type="ECO:0000313" key="3">
    <source>
        <dbReference type="EMBL" id="HIS35847.1"/>
    </source>
</evidence>
<dbReference type="Pfam" id="PF01381">
    <property type="entry name" value="HTH_3"/>
    <property type="match status" value="1"/>
</dbReference>
<dbReference type="InterPro" id="IPR050807">
    <property type="entry name" value="TransReg_Diox_bact_type"/>
</dbReference>
<dbReference type="SUPFAM" id="SSF47413">
    <property type="entry name" value="lambda repressor-like DNA-binding domains"/>
    <property type="match status" value="1"/>
</dbReference>
<proteinExistence type="predicted"/>
<evidence type="ECO:0000256" key="1">
    <source>
        <dbReference type="ARBA" id="ARBA00023125"/>
    </source>
</evidence>
<dbReference type="InterPro" id="IPR010982">
    <property type="entry name" value="Lambda_DNA-bd_dom_sf"/>
</dbReference>
<keyword evidence="1" id="KW-0238">DNA-binding</keyword>